<dbReference type="InterPro" id="IPR003141">
    <property type="entry name" value="Pol/His_phosphatase_N"/>
</dbReference>
<dbReference type="PANTHER" id="PTHR42924:SF3">
    <property type="entry name" value="POLYMERASE_HISTIDINOL PHOSPHATASE N-TERMINAL DOMAIN-CONTAINING PROTEIN"/>
    <property type="match status" value="1"/>
</dbReference>
<organism evidence="2 3">
    <name type="scientific">Sanguibacter hominis ATCC BAA-789</name>
    <dbReference type="NCBI Taxonomy" id="1312740"/>
    <lineage>
        <taxon>Bacteria</taxon>
        <taxon>Bacillati</taxon>
        <taxon>Actinomycetota</taxon>
        <taxon>Actinomycetes</taxon>
        <taxon>Micrococcales</taxon>
        <taxon>Sanguibacteraceae</taxon>
        <taxon>Sanguibacter</taxon>
    </lineage>
</organism>
<dbReference type="PANTHER" id="PTHR42924">
    <property type="entry name" value="EXONUCLEASE"/>
    <property type="match status" value="1"/>
</dbReference>
<dbReference type="InterPro" id="IPR004013">
    <property type="entry name" value="PHP_dom"/>
</dbReference>
<dbReference type="Gene3D" id="3.20.20.140">
    <property type="entry name" value="Metal-dependent hydrolases"/>
    <property type="match status" value="1"/>
</dbReference>
<dbReference type="AlphaFoldDB" id="A0A9X5FBP8"/>
<evidence type="ECO:0000259" key="1">
    <source>
        <dbReference type="SMART" id="SM00481"/>
    </source>
</evidence>
<sequence length="289" mass="30826">MRIDLHTHSTVSDGTQTPSELVATAAGRGPAGALADGPLDVLALTDHDTTAGWDEAARAAVEHGITLVRGTEVSARSGSVNVHLLSYLQDPDEPALAELFTRVRVSRETRAQRMVELLSVDFPITWGGVLEQTAVGTTIGRPHLADALVAAGVFSHRDEAFAQVLGPRSRYYVHHEVPDAVHAVGAIRAAGGVPVFAHPGAQMRGRIVSDAVVEELVAAGLAGLEVGHRDHDPAQRERLSRLATRLGLFMTGSSDYHGTGKTNLLGENTTVREVFEEIERRGRSAVVRP</sequence>
<keyword evidence="3" id="KW-1185">Reference proteome</keyword>
<dbReference type="GO" id="GO:0035312">
    <property type="term" value="F:5'-3' DNA exonuclease activity"/>
    <property type="evidence" value="ECO:0007669"/>
    <property type="project" value="TreeGrafter"/>
</dbReference>
<proteinExistence type="predicted"/>
<dbReference type="InterPro" id="IPR016195">
    <property type="entry name" value="Pol/histidinol_Pase-like"/>
</dbReference>
<evidence type="ECO:0000313" key="2">
    <source>
        <dbReference type="EMBL" id="NKX92097.1"/>
    </source>
</evidence>
<dbReference type="EMBL" id="JAAXOW010000001">
    <property type="protein sequence ID" value="NKX92097.1"/>
    <property type="molecule type" value="Genomic_DNA"/>
</dbReference>
<dbReference type="Gene3D" id="1.10.150.650">
    <property type="match status" value="1"/>
</dbReference>
<dbReference type="Proteomes" id="UP000774283">
    <property type="component" value="Unassembled WGS sequence"/>
</dbReference>
<dbReference type="SMART" id="SM00481">
    <property type="entry name" value="POLIIIAc"/>
    <property type="match status" value="1"/>
</dbReference>
<gene>
    <name evidence="2" type="ORF">HF995_02215</name>
</gene>
<protein>
    <submittedName>
        <fullName evidence="2">Phosphatase</fullName>
    </submittedName>
</protein>
<comment type="caution">
    <text evidence="2">The sequence shown here is derived from an EMBL/GenBank/DDBJ whole genome shotgun (WGS) entry which is preliminary data.</text>
</comment>
<evidence type="ECO:0000313" key="3">
    <source>
        <dbReference type="Proteomes" id="UP000774283"/>
    </source>
</evidence>
<dbReference type="SUPFAM" id="SSF89550">
    <property type="entry name" value="PHP domain-like"/>
    <property type="match status" value="1"/>
</dbReference>
<dbReference type="CDD" id="cd07438">
    <property type="entry name" value="PHP_HisPPase_AMP"/>
    <property type="match status" value="1"/>
</dbReference>
<dbReference type="RefSeq" id="WP_168446177.1">
    <property type="nucleotide sequence ID" value="NZ_JAAXOW010000001.1"/>
</dbReference>
<dbReference type="InterPro" id="IPR052018">
    <property type="entry name" value="PHP_domain"/>
</dbReference>
<dbReference type="GO" id="GO:0004534">
    <property type="term" value="F:5'-3' RNA exonuclease activity"/>
    <property type="evidence" value="ECO:0007669"/>
    <property type="project" value="TreeGrafter"/>
</dbReference>
<dbReference type="Pfam" id="PF02811">
    <property type="entry name" value="PHP"/>
    <property type="match status" value="1"/>
</dbReference>
<name>A0A9X5FBP8_9MICO</name>
<feature type="domain" description="Polymerase/histidinol phosphatase N-terminal" evidence="1">
    <location>
        <begin position="3"/>
        <end position="77"/>
    </location>
</feature>
<reference evidence="2 3" key="1">
    <citation type="submission" date="2020-04" db="EMBL/GenBank/DDBJ databases">
        <title>MicrobeNet Type strains.</title>
        <authorList>
            <person name="Nicholson A.C."/>
        </authorList>
    </citation>
    <scope>NUCLEOTIDE SEQUENCE [LARGE SCALE GENOMIC DNA]</scope>
    <source>
        <strain evidence="2 3">ATCC BAA-789</strain>
    </source>
</reference>
<accession>A0A9X5FBP8</accession>